<evidence type="ECO:0000313" key="4">
    <source>
        <dbReference type="Proteomes" id="UP000583929"/>
    </source>
</evidence>
<proteinExistence type="predicted"/>
<evidence type="ECO:0000256" key="2">
    <source>
        <dbReference type="SAM" id="MobiDB-lite"/>
    </source>
</evidence>
<dbReference type="EMBL" id="JAATIQ010000001">
    <property type="protein sequence ID" value="KAF4404972.1"/>
    <property type="molecule type" value="Genomic_DNA"/>
</dbReference>
<dbReference type="AlphaFoldDB" id="A0A7J6IBL2"/>
<reference evidence="3 4" key="1">
    <citation type="journal article" date="2020" name="bioRxiv">
        <title>Sequence and annotation of 42 cannabis genomes reveals extensive copy number variation in cannabinoid synthesis and pathogen resistance genes.</title>
        <authorList>
            <person name="Mckernan K.J."/>
            <person name="Helbert Y."/>
            <person name="Kane L.T."/>
            <person name="Ebling H."/>
            <person name="Zhang L."/>
            <person name="Liu B."/>
            <person name="Eaton Z."/>
            <person name="Mclaughlin S."/>
            <person name="Kingan S."/>
            <person name="Baybayan P."/>
            <person name="Concepcion G."/>
            <person name="Jordan M."/>
            <person name="Riva A."/>
            <person name="Barbazuk W."/>
            <person name="Harkins T."/>
        </authorList>
    </citation>
    <scope>NUCLEOTIDE SEQUENCE [LARGE SCALE GENOMIC DNA]</scope>
    <source>
        <strain evidence="4">cv. Jamaican Lion 4</strain>
        <tissue evidence="3">Leaf</tissue>
    </source>
</reference>
<gene>
    <name evidence="3" type="ORF">G4B88_006358</name>
</gene>
<evidence type="ECO:0008006" key="5">
    <source>
        <dbReference type="Google" id="ProtNLM"/>
    </source>
</evidence>
<comment type="caution">
    <text evidence="3">The sequence shown here is derived from an EMBL/GenBank/DDBJ whole genome shotgun (WGS) entry which is preliminary data.</text>
</comment>
<keyword evidence="4" id="KW-1185">Reference proteome</keyword>
<dbReference type="OMA" id="MCFDQQR"/>
<evidence type="ECO:0000256" key="1">
    <source>
        <dbReference type="SAM" id="Coils"/>
    </source>
</evidence>
<feature type="coiled-coil region" evidence="1">
    <location>
        <begin position="31"/>
        <end position="58"/>
    </location>
</feature>
<name>A0A7J6IBL2_CANSA</name>
<accession>A0A7J6IBL2</accession>
<dbReference type="Proteomes" id="UP000583929">
    <property type="component" value="Unassembled WGS sequence"/>
</dbReference>
<feature type="region of interest" description="Disordered" evidence="2">
    <location>
        <begin position="1"/>
        <end position="26"/>
    </location>
</feature>
<protein>
    <recommendedName>
        <fullName evidence="5">Protein SKIP34</fullName>
    </recommendedName>
</protein>
<organism evidence="3 4">
    <name type="scientific">Cannabis sativa</name>
    <name type="common">Hemp</name>
    <name type="synonym">Marijuana</name>
    <dbReference type="NCBI Taxonomy" id="3483"/>
    <lineage>
        <taxon>Eukaryota</taxon>
        <taxon>Viridiplantae</taxon>
        <taxon>Streptophyta</taxon>
        <taxon>Embryophyta</taxon>
        <taxon>Tracheophyta</taxon>
        <taxon>Spermatophyta</taxon>
        <taxon>Magnoliopsida</taxon>
        <taxon>eudicotyledons</taxon>
        <taxon>Gunneridae</taxon>
        <taxon>Pentapetalae</taxon>
        <taxon>rosids</taxon>
        <taxon>fabids</taxon>
        <taxon>Rosales</taxon>
        <taxon>Cannabaceae</taxon>
        <taxon>Cannabis</taxon>
    </lineage>
</organism>
<feature type="compositionally biased region" description="Polar residues" evidence="2">
    <location>
        <begin position="15"/>
        <end position="26"/>
    </location>
</feature>
<evidence type="ECO:0000313" key="3">
    <source>
        <dbReference type="EMBL" id="KAF4404972.1"/>
    </source>
</evidence>
<accession>A0A803PGV7</accession>
<keyword evidence="1" id="KW-0175">Coiled coil</keyword>
<sequence length="98" mass="11542">MCYGQQRSFSRDENLTPSRTLQSPTDNALIVQNLRDRLAETEARLARARAREAELSRCLNEMKRFVSVMEIREIYLKRRFREQQDDVVCLFSPPVPHS</sequence>